<dbReference type="InterPro" id="IPR001789">
    <property type="entry name" value="Sig_transdc_resp-reg_receiver"/>
</dbReference>
<comment type="caution">
    <text evidence="7">The sequence shown here is derived from an EMBL/GenBank/DDBJ whole genome shotgun (WGS) entry which is preliminary data.</text>
</comment>
<keyword evidence="2" id="KW-0238">DNA-binding</keyword>
<dbReference type="CDD" id="cd17536">
    <property type="entry name" value="REC_YesN-like"/>
    <property type="match status" value="1"/>
</dbReference>
<keyword evidence="4" id="KW-0597">Phosphoprotein</keyword>
<dbReference type="PANTHER" id="PTHR43280">
    <property type="entry name" value="ARAC-FAMILY TRANSCRIPTIONAL REGULATOR"/>
    <property type="match status" value="1"/>
</dbReference>
<dbReference type="InterPro" id="IPR011006">
    <property type="entry name" value="CheY-like_superfamily"/>
</dbReference>
<feature type="domain" description="Response regulatory" evidence="6">
    <location>
        <begin position="3"/>
        <end position="119"/>
    </location>
</feature>
<proteinExistence type="predicted"/>
<accession>A0ABT6TAT2</accession>
<dbReference type="InterPro" id="IPR009057">
    <property type="entry name" value="Homeodomain-like_sf"/>
</dbReference>
<dbReference type="Proteomes" id="UP001161691">
    <property type="component" value="Unassembled WGS sequence"/>
</dbReference>
<dbReference type="Gene3D" id="3.40.50.2300">
    <property type="match status" value="1"/>
</dbReference>
<evidence type="ECO:0000313" key="7">
    <source>
        <dbReference type="EMBL" id="MDI4643760.1"/>
    </source>
</evidence>
<evidence type="ECO:0000256" key="4">
    <source>
        <dbReference type="PROSITE-ProRule" id="PRU00169"/>
    </source>
</evidence>
<dbReference type="Pfam" id="PF12833">
    <property type="entry name" value="HTH_18"/>
    <property type="match status" value="1"/>
</dbReference>
<evidence type="ECO:0000256" key="2">
    <source>
        <dbReference type="ARBA" id="ARBA00023125"/>
    </source>
</evidence>
<evidence type="ECO:0000313" key="8">
    <source>
        <dbReference type="Proteomes" id="UP001161691"/>
    </source>
</evidence>
<evidence type="ECO:0000256" key="1">
    <source>
        <dbReference type="ARBA" id="ARBA00023015"/>
    </source>
</evidence>
<keyword evidence="8" id="KW-1185">Reference proteome</keyword>
<dbReference type="EMBL" id="JAGRPV010000001">
    <property type="protein sequence ID" value="MDI4643760.1"/>
    <property type="molecule type" value="Genomic_DNA"/>
</dbReference>
<evidence type="ECO:0000259" key="5">
    <source>
        <dbReference type="PROSITE" id="PS01124"/>
    </source>
</evidence>
<dbReference type="RefSeq" id="WP_282906807.1">
    <property type="nucleotide sequence ID" value="NZ_JAGRPV010000001.1"/>
</dbReference>
<gene>
    <name evidence="7" type="ORF">KB449_02260</name>
</gene>
<keyword evidence="3" id="KW-0804">Transcription</keyword>
<keyword evidence="1" id="KW-0805">Transcription regulation</keyword>
<evidence type="ECO:0000259" key="6">
    <source>
        <dbReference type="PROSITE" id="PS50110"/>
    </source>
</evidence>
<dbReference type="InterPro" id="IPR018060">
    <property type="entry name" value="HTH_AraC"/>
</dbReference>
<name>A0ABT6TAT2_9BACL</name>
<reference evidence="7" key="1">
    <citation type="submission" date="2023-04" db="EMBL/GenBank/DDBJ databases">
        <title>Comparative genomic analysis of Cohnella hashimotonis sp. nov., isolated from the International Space Station.</title>
        <authorList>
            <person name="Venkateswaran K."/>
            <person name="Simpson A."/>
        </authorList>
    </citation>
    <scope>NUCLEOTIDE SEQUENCE</scope>
    <source>
        <strain evidence="7">F6_2S_P_1</strain>
    </source>
</reference>
<dbReference type="PROSITE" id="PS50110">
    <property type="entry name" value="RESPONSE_REGULATORY"/>
    <property type="match status" value="1"/>
</dbReference>
<dbReference type="Gene3D" id="1.10.10.60">
    <property type="entry name" value="Homeodomain-like"/>
    <property type="match status" value="2"/>
</dbReference>
<dbReference type="SUPFAM" id="SSF46689">
    <property type="entry name" value="Homeodomain-like"/>
    <property type="match status" value="2"/>
</dbReference>
<sequence length="527" mass="60220">MFRILIVDDEPFERDGVVYLIRKFGLDLSIAEAESGEQALAHMQAHDVDILLTDIRMTGMDGLQLARHARDLQPNVKIVILSAYGQFEYAQQAIDLKAVQYVLKPVEVESFMETLQKAIALCAEEKRESERQSRLQQVYRRGIQSEKSTLLADLMGEGENGTLSGEDAQGELLRLNRLFAGPGVSEDRSYRFLMLDTRLRFFDTVDAGFEALLGERLNGEGAVIVLNEYQALVLLEARAGETERSLERMCGDLVRWFKGHYGKELSIVCSGSFYDFAQMRAEYRKLESMLESKFFYEEGFVLFTESALPQLQSSAIAERAIADISQCLSRKEWDVAQVRFVKLFDDLKNGGHFSVIYVKYICSEIIRPLLQTKRKGDSDYFRDTLEAIFRTAALKELRQLMLDLFRECGARSDQAVPPEANHKVVDEVIQIIEREYHTDLSVDTIAERVFLTPSYLSHLFAKQTGVSLIKYLTMHRLEKARKLLQETNRKIVEIGAEVGYANYPYFCSLLKNYFGKTPTQIREEGRA</sequence>
<dbReference type="SMART" id="SM00342">
    <property type="entry name" value="HTH_ARAC"/>
    <property type="match status" value="1"/>
</dbReference>
<evidence type="ECO:0000256" key="3">
    <source>
        <dbReference type="ARBA" id="ARBA00023163"/>
    </source>
</evidence>
<protein>
    <submittedName>
        <fullName evidence="7">Response regulator</fullName>
    </submittedName>
</protein>
<organism evidence="7 8">
    <name type="scientific">Cohnella hashimotonis</name>
    <dbReference type="NCBI Taxonomy" id="2826895"/>
    <lineage>
        <taxon>Bacteria</taxon>
        <taxon>Bacillati</taxon>
        <taxon>Bacillota</taxon>
        <taxon>Bacilli</taxon>
        <taxon>Bacillales</taxon>
        <taxon>Paenibacillaceae</taxon>
        <taxon>Cohnella</taxon>
    </lineage>
</organism>
<dbReference type="PANTHER" id="PTHR43280:SF10">
    <property type="entry name" value="REGULATORY PROTEIN POCR"/>
    <property type="match status" value="1"/>
</dbReference>
<dbReference type="Pfam" id="PF00072">
    <property type="entry name" value="Response_reg"/>
    <property type="match status" value="1"/>
</dbReference>
<dbReference type="SMART" id="SM00448">
    <property type="entry name" value="REC"/>
    <property type="match status" value="1"/>
</dbReference>
<feature type="modified residue" description="4-aspartylphosphate" evidence="4">
    <location>
        <position position="54"/>
    </location>
</feature>
<dbReference type="PROSITE" id="PS01124">
    <property type="entry name" value="HTH_ARAC_FAMILY_2"/>
    <property type="match status" value="1"/>
</dbReference>
<feature type="domain" description="HTH araC/xylS-type" evidence="5">
    <location>
        <begin position="426"/>
        <end position="524"/>
    </location>
</feature>
<dbReference type="SUPFAM" id="SSF52172">
    <property type="entry name" value="CheY-like"/>
    <property type="match status" value="1"/>
</dbReference>